<evidence type="ECO:0000256" key="8">
    <source>
        <dbReference type="ARBA" id="ARBA00023134"/>
    </source>
</evidence>
<dbReference type="InterPro" id="IPR006847">
    <property type="entry name" value="IF2_N"/>
</dbReference>
<feature type="binding site" evidence="10">
    <location>
        <begin position="441"/>
        <end position="448"/>
    </location>
    <ligand>
        <name>GTP</name>
        <dbReference type="ChEBI" id="CHEBI:37565"/>
    </ligand>
</feature>
<evidence type="ECO:0000256" key="2">
    <source>
        <dbReference type="ARBA" id="ARBA00007733"/>
    </source>
</evidence>
<dbReference type="Pfam" id="PF11987">
    <property type="entry name" value="IF-2"/>
    <property type="match status" value="1"/>
</dbReference>
<dbReference type="FunFam" id="3.40.50.10050:FF:000001">
    <property type="entry name" value="Translation initiation factor IF-2"/>
    <property type="match status" value="1"/>
</dbReference>
<keyword evidence="5 10" id="KW-0396">Initiation factor</keyword>
<organism evidence="13 14">
    <name type="scientific">Streptococcus pneumoniae</name>
    <dbReference type="NCBI Taxonomy" id="1313"/>
    <lineage>
        <taxon>Bacteria</taxon>
        <taxon>Bacillati</taxon>
        <taxon>Bacillota</taxon>
        <taxon>Bacilli</taxon>
        <taxon>Lactobacillales</taxon>
        <taxon>Streptococcaceae</taxon>
        <taxon>Streptococcus</taxon>
    </lineage>
</organism>
<dbReference type="PROSITE" id="PS51722">
    <property type="entry name" value="G_TR_2"/>
    <property type="match status" value="1"/>
</dbReference>
<dbReference type="FunFam" id="2.40.30.10:FF:000007">
    <property type="entry name" value="Translation initiation factor IF-2"/>
    <property type="match status" value="1"/>
</dbReference>
<evidence type="ECO:0000256" key="10">
    <source>
        <dbReference type="HAMAP-Rule" id="MF_00100"/>
    </source>
</evidence>
<dbReference type="InterPro" id="IPR000795">
    <property type="entry name" value="T_Tr_GTP-bd_dom"/>
</dbReference>
<dbReference type="PANTHER" id="PTHR43381:SF5">
    <property type="entry name" value="TR-TYPE G DOMAIN-CONTAINING PROTEIN"/>
    <property type="match status" value="1"/>
</dbReference>
<comment type="caution">
    <text evidence="13">The sequence shown here is derived from an EMBL/GenBank/DDBJ whole genome shotgun (WGS) entry which is preliminary data.</text>
</comment>
<keyword evidence="8 10" id="KW-0342">GTP-binding</keyword>
<dbReference type="Gene3D" id="3.40.50.300">
    <property type="entry name" value="P-loop containing nucleotide triphosphate hydrolases"/>
    <property type="match status" value="1"/>
</dbReference>
<dbReference type="GO" id="GO:0005525">
    <property type="term" value="F:GTP binding"/>
    <property type="evidence" value="ECO:0007669"/>
    <property type="project" value="UniProtKB-KW"/>
</dbReference>
<dbReference type="SUPFAM" id="SSF52156">
    <property type="entry name" value="Initiation factor IF2/eIF5b, domain 3"/>
    <property type="match status" value="1"/>
</dbReference>
<dbReference type="GO" id="GO:0005829">
    <property type="term" value="C:cytosol"/>
    <property type="evidence" value="ECO:0007669"/>
    <property type="project" value="TreeGrafter"/>
</dbReference>
<comment type="subcellular location">
    <subcellularLocation>
        <location evidence="1 10">Cytoplasm</location>
    </subcellularLocation>
</comment>
<evidence type="ECO:0000256" key="5">
    <source>
        <dbReference type="ARBA" id="ARBA00022540"/>
    </source>
</evidence>
<dbReference type="PANTHER" id="PTHR43381">
    <property type="entry name" value="TRANSLATION INITIATION FACTOR IF-2-RELATED"/>
    <property type="match status" value="1"/>
</dbReference>
<dbReference type="InterPro" id="IPR027417">
    <property type="entry name" value="P-loop_NTPase"/>
</dbReference>
<dbReference type="Gene3D" id="1.10.10.2480">
    <property type="match status" value="1"/>
</dbReference>
<dbReference type="GO" id="GO:0003924">
    <property type="term" value="F:GTPase activity"/>
    <property type="evidence" value="ECO:0007669"/>
    <property type="project" value="UniProtKB-UniRule"/>
</dbReference>
<dbReference type="Pfam" id="PF00009">
    <property type="entry name" value="GTP_EFTU"/>
    <property type="match status" value="1"/>
</dbReference>
<feature type="region of interest" description="Disordered" evidence="12">
    <location>
        <begin position="50"/>
        <end position="197"/>
    </location>
</feature>
<dbReference type="SUPFAM" id="SSF52540">
    <property type="entry name" value="P-loop containing nucleoside triphosphate hydrolases"/>
    <property type="match status" value="1"/>
</dbReference>
<evidence type="ECO:0000256" key="6">
    <source>
        <dbReference type="ARBA" id="ARBA00022741"/>
    </source>
</evidence>
<feature type="compositionally biased region" description="Basic and acidic residues" evidence="12">
    <location>
        <begin position="68"/>
        <end position="90"/>
    </location>
</feature>
<feature type="compositionally biased region" description="Basic and acidic residues" evidence="12">
    <location>
        <begin position="174"/>
        <end position="187"/>
    </location>
</feature>
<dbReference type="AlphaFoldDB" id="A0A0T8WNV4"/>
<dbReference type="InterPro" id="IPR005225">
    <property type="entry name" value="Small_GTP-bd"/>
</dbReference>
<dbReference type="Gene3D" id="2.40.30.10">
    <property type="entry name" value="Translation factors"/>
    <property type="match status" value="2"/>
</dbReference>
<dbReference type="PROSITE" id="PS01176">
    <property type="entry name" value="IF2"/>
    <property type="match status" value="1"/>
</dbReference>
<dbReference type="Proteomes" id="UP000048507">
    <property type="component" value="Unassembled WGS sequence"/>
</dbReference>
<gene>
    <name evidence="10 13" type="primary">infB</name>
    <name evidence="13" type="ORF">ERS019209_01817</name>
</gene>
<evidence type="ECO:0000256" key="11">
    <source>
        <dbReference type="RuleBase" id="RU000644"/>
    </source>
</evidence>
<evidence type="ECO:0000256" key="3">
    <source>
        <dbReference type="ARBA" id="ARBA00020675"/>
    </source>
</evidence>
<protein>
    <recommendedName>
        <fullName evidence="3 10">Translation initiation factor IF-2</fullName>
    </recommendedName>
</protein>
<evidence type="ECO:0000313" key="13">
    <source>
        <dbReference type="EMBL" id="CEX67439.1"/>
    </source>
</evidence>
<comment type="function">
    <text evidence="9 10 11">One of the essential components for the initiation of protein synthesis. Protects formylmethionyl-tRNA from spontaneous hydrolysis and promotes its binding to the 30S ribosomal subunits. Also involved in the hydrolysis of GTP during the formation of the 70S ribosomal complex.</text>
</comment>
<feature type="binding site" evidence="10">
    <location>
        <begin position="541"/>
        <end position="544"/>
    </location>
    <ligand>
        <name>GTP</name>
        <dbReference type="ChEBI" id="CHEBI:37565"/>
    </ligand>
</feature>
<dbReference type="InterPro" id="IPR015760">
    <property type="entry name" value="TIF_IF2"/>
</dbReference>
<evidence type="ECO:0000256" key="12">
    <source>
        <dbReference type="SAM" id="MobiDB-lite"/>
    </source>
</evidence>
<dbReference type="HAMAP" id="MF_00100_B">
    <property type="entry name" value="IF_2_B"/>
    <property type="match status" value="1"/>
</dbReference>
<dbReference type="FunFam" id="2.40.30.10:FF:000008">
    <property type="entry name" value="Translation initiation factor IF-2"/>
    <property type="match status" value="1"/>
</dbReference>
<keyword evidence="4 10" id="KW-0963">Cytoplasm</keyword>
<feature type="region of interest" description="G-domain" evidence="10">
    <location>
        <begin position="435"/>
        <end position="583"/>
    </location>
</feature>
<keyword evidence="6 10" id="KW-0547">Nucleotide-binding</keyword>
<evidence type="ECO:0000313" key="14">
    <source>
        <dbReference type="Proteomes" id="UP000048507"/>
    </source>
</evidence>
<feature type="binding site" evidence="10">
    <location>
        <begin position="487"/>
        <end position="491"/>
    </location>
    <ligand>
        <name>GTP</name>
        <dbReference type="ChEBI" id="CHEBI:37565"/>
    </ligand>
</feature>
<name>A0A0T8WNV4_STREE</name>
<dbReference type="InterPro" id="IPR009000">
    <property type="entry name" value="Transl_B-barrel_sf"/>
</dbReference>
<dbReference type="EMBL" id="CFFA01000029">
    <property type="protein sequence ID" value="CEX67439.1"/>
    <property type="molecule type" value="Genomic_DNA"/>
</dbReference>
<feature type="compositionally biased region" description="Basic and acidic residues" evidence="12">
    <location>
        <begin position="262"/>
        <end position="295"/>
    </location>
</feature>
<comment type="similarity">
    <text evidence="2 10 11">Belongs to the TRAFAC class translation factor GTPase superfamily. Classic translation factor GTPase family. IF-2 subfamily.</text>
</comment>
<feature type="compositionally biased region" description="Basic and acidic residues" evidence="12">
    <location>
        <begin position="337"/>
        <end position="346"/>
    </location>
</feature>
<sequence length="930" mass="102938">MSKKRLYEIAKELGKESKEVVARAKELGLDVKSHSSSVEEAVAAKIAASFKPAAAPKVEAKPAAPKVSAEKKAEKSEPAKPAVAKEEAKPAEPVAPKTEKVAAKPQSRNFKAEREARAKEQAERRKQNKSNNRDQQQNGNRQKNDGRNGGKQGQSNRDNRRFNDQAKKQQGQQKRRDERRQQEDKRSNQAAPRIDFKARAAALKAEQNAEYARSSEERFKQYQAAKEALAQANKRKEPEEIFEEAAKLAEQAQQVQAVVEVVPEKKEPAVDTRRKKQARPDKNRDDYDHEEDGPRKQQKNRSSQNQVRNQKNSNWNNNKKNKKGNNKNNRNQTPKPVTERKFHELPTEFEYTDGMTVAEIAKRIKREPAEIVKKLFMMGVMATQNQSLDGETIELLMVDYGIEAKQKVEVDNADIERFFVEDGYLNEDELVERPPVVTIMGHVDHGKTTLLDTLRNSRVATGEAGGITQHIGAYQIVENGKKITFLDTPGHAAFTSMRARGASVTDITILVVAADDGVMPQTIEAINHSKAANVPIIVAINKIDKPGANPERVIGELAEHGVMSTAWGGDSEFVEISAKFNQNIEELLETVLLVAEIQELKADPTVRAIGTVIEARLDKGKGAVATLLVQQGTLNVQDPIVVGNTFGRVRAMTNDLGRRVKVAGPSTPVSITGLNEAPMAGDHFAVYEDEKSARAAGEERAKRALMKQRQATQRVSLENLFDTLKAGELKSVNVIIKADVQGSVEALSASLQKIDVEGVKVTIVHSAVGAINESDVTLAEASNAFIVGFNVRPTPQARQQAEADDVEIRLHSIIYKVIEEMEEAMKGMLDPEFEEKVIGEAVIRETFKVSKVGTIGGFMVINGKVARDSKVRVIRDGVVIYDGELASLKHYKDDVKEVTNGREGGLMIDGYNDIKMDDVIEAYVMEEIKR</sequence>
<dbReference type="FunFam" id="3.40.50.300:FF:000019">
    <property type="entry name" value="Translation initiation factor IF-2"/>
    <property type="match status" value="1"/>
</dbReference>
<dbReference type="CDD" id="cd03692">
    <property type="entry name" value="mtIF2_IVc"/>
    <property type="match status" value="1"/>
</dbReference>
<accession>A0A0T8WNV4</accession>
<evidence type="ECO:0000256" key="1">
    <source>
        <dbReference type="ARBA" id="ARBA00004496"/>
    </source>
</evidence>
<feature type="compositionally biased region" description="Low complexity" evidence="12">
    <location>
        <begin position="50"/>
        <end position="67"/>
    </location>
</feature>
<evidence type="ECO:0000256" key="7">
    <source>
        <dbReference type="ARBA" id="ARBA00022917"/>
    </source>
</evidence>
<feature type="compositionally biased region" description="Basic and acidic residues" evidence="12">
    <location>
        <begin position="157"/>
        <end position="167"/>
    </location>
</feature>
<dbReference type="FunFam" id="1.10.10.2480:FF:000003">
    <property type="entry name" value="Translation initiation factor IF-2"/>
    <property type="match status" value="1"/>
</dbReference>
<dbReference type="Gene3D" id="3.40.50.10050">
    <property type="entry name" value="Translation initiation factor IF- 2, domain 3"/>
    <property type="match status" value="1"/>
</dbReference>
<dbReference type="CDD" id="cd01887">
    <property type="entry name" value="IF2_eIF5B"/>
    <property type="match status" value="1"/>
</dbReference>
<reference evidence="13 14" key="1">
    <citation type="submission" date="2015-03" db="EMBL/GenBank/DDBJ databases">
        <authorList>
            <consortium name="Pathogen Informatics"/>
            <person name="Murphy D."/>
        </authorList>
    </citation>
    <scope>NUCLEOTIDE SEQUENCE [LARGE SCALE GENOMIC DNA]</scope>
    <source>
        <strain evidence="14">type strain: N</strain>
    </source>
</reference>
<dbReference type="InterPro" id="IPR023115">
    <property type="entry name" value="TIF_IF2_dom3"/>
</dbReference>
<dbReference type="InterPro" id="IPR036925">
    <property type="entry name" value="TIF_IF2_dom3_sf"/>
</dbReference>
<dbReference type="InterPro" id="IPR053905">
    <property type="entry name" value="EF-G-like_DII"/>
</dbReference>
<dbReference type="InterPro" id="IPR000178">
    <property type="entry name" value="TF_IF2_bacterial-like"/>
</dbReference>
<dbReference type="CDD" id="cd03702">
    <property type="entry name" value="IF2_mtIF2_II"/>
    <property type="match status" value="1"/>
</dbReference>
<dbReference type="RefSeq" id="WP_044814719.1">
    <property type="nucleotide sequence ID" value="NZ_CDQA01000028.1"/>
</dbReference>
<dbReference type="NCBIfam" id="TIGR00231">
    <property type="entry name" value="small_GTP"/>
    <property type="match status" value="1"/>
</dbReference>
<feature type="compositionally biased region" description="Low complexity" evidence="12">
    <location>
        <begin position="309"/>
        <end position="318"/>
    </location>
</feature>
<dbReference type="NCBIfam" id="TIGR00487">
    <property type="entry name" value="IF-2"/>
    <property type="match status" value="1"/>
</dbReference>
<dbReference type="Pfam" id="PF04760">
    <property type="entry name" value="IF2_N"/>
    <property type="match status" value="2"/>
</dbReference>
<proteinExistence type="inferred from homology"/>
<dbReference type="SUPFAM" id="SSF50447">
    <property type="entry name" value="Translation proteins"/>
    <property type="match status" value="2"/>
</dbReference>
<dbReference type="GO" id="GO:0003743">
    <property type="term" value="F:translation initiation factor activity"/>
    <property type="evidence" value="ECO:0007669"/>
    <property type="project" value="UniProtKB-UniRule"/>
</dbReference>
<dbReference type="InterPro" id="IPR044145">
    <property type="entry name" value="IF2_II"/>
</dbReference>
<feature type="compositionally biased region" description="Basic and acidic residues" evidence="12">
    <location>
        <begin position="110"/>
        <end position="125"/>
    </location>
</feature>
<dbReference type="Pfam" id="PF22042">
    <property type="entry name" value="EF-G_D2"/>
    <property type="match status" value="1"/>
</dbReference>
<keyword evidence="7 10" id="KW-0648">Protein biosynthesis</keyword>
<evidence type="ECO:0000256" key="4">
    <source>
        <dbReference type="ARBA" id="ARBA00022490"/>
    </source>
</evidence>
<evidence type="ECO:0000256" key="9">
    <source>
        <dbReference type="ARBA" id="ARBA00025162"/>
    </source>
</evidence>
<feature type="region of interest" description="Disordered" evidence="12">
    <location>
        <begin position="260"/>
        <end position="346"/>
    </location>
</feature>